<comment type="similarity">
    <text evidence="6">Belongs to the glycosyl hydrolase 74 family.</text>
</comment>
<dbReference type="SUPFAM" id="SSF110296">
    <property type="entry name" value="Oligoxyloglucan reducing end-specific cellobiohydrolase"/>
    <property type="match status" value="2"/>
</dbReference>
<dbReference type="AlphaFoldDB" id="A0A2I0R2R0"/>
<keyword evidence="4" id="KW-0326">Glycosidase</keyword>
<evidence type="ECO:0000313" key="8">
    <source>
        <dbReference type="EMBL" id="PKR80872.1"/>
    </source>
</evidence>
<evidence type="ECO:0000256" key="2">
    <source>
        <dbReference type="ARBA" id="ARBA00022801"/>
    </source>
</evidence>
<evidence type="ECO:0000256" key="3">
    <source>
        <dbReference type="ARBA" id="ARBA00023277"/>
    </source>
</evidence>
<comment type="caution">
    <text evidence="8">The sequence shown here is derived from an EMBL/GenBank/DDBJ whole genome shotgun (WGS) entry which is preliminary data.</text>
</comment>
<dbReference type="GO" id="GO:0000272">
    <property type="term" value="P:polysaccharide catabolic process"/>
    <property type="evidence" value="ECO:0007669"/>
    <property type="project" value="UniProtKB-KW"/>
</dbReference>
<keyword evidence="3" id="KW-0119">Carbohydrate metabolism</keyword>
<keyword evidence="2" id="KW-0378">Hydrolase</keyword>
<organism evidence="8 9">
    <name type="scientific">Brumimicrobium salinarum</name>
    <dbReference type="NCBI Taxonomy" id="2058658"/>
    <lineage>
        <taxon>Bacteria</taxon>
        <taxon>Pseudomonadati</taxon>
        <taxon>Bacteroidota</taxon>
        <taxon>Flavobacteriia</taxon>
        <taxon>Flavobacteriales</taxon>
        <taxon>Crocinitomicaceae</taxon>
        <taxon>Brumimicrobium</taxon>
    </lineage>
</organism>
<dbReference type="InterPro" id="IPR026444">
    <property type="entry name" value="Secre_tail"/>
</dbReference>
<dbReference type="NCBIfam" id="TIGR04183">
    <property type="entry name" value="Por_Secre_tail"/>
    <property type="match status" value="1"/>
</dbReference>
<dbReference type="Pfam" id="PF18962">
    <property type="entry name" value="Por_Secre_tail"/>
    <property type="match status" value="1"/>
</dbReference>
<feature type="domain" description="Secretion system C-terminal sorting" evidence="7">
    <location>
        <begin position="962"/>
        <end position="1037"/>
    </location>
</feature>
<keyword evidence="9" id="KW-1185">Reference proteome</keyword>
<evidence type="ECO:0000256" key="6">
    <source>
        <dbReference type="ARBA" id="ARBA00037986"/>
    </source>
</evidence>
<sequence length="1040" mass="113694">MKRNNLILGGIGAIAIASSVFFLSKNFDKNNNARYSKDRGSLAATAGAVGYQEWLKTTMIDVETGEMIKHDKLVSILEKQNQNQTKALNVEWREHGPDNIGGRTRAIHVDHTDENIIWAGGVAGGLYKSENKANNWSRVESFIGGQFISAIGQDSEGNVYVATGSYDENINNNAWSGQGLFVSPDGGETWQVVPGTENYNYINRIASSKYNSVIYFTHASGLKKYTFGGTVENTSSYGGSGSKTLAYSDDGQALVVASDDANAETWVSLDWGETFNKVSSFNTTPDKITEKGFARIEYAISKKKSDGTYSIYAATASANNQGQWISLDNGTTWHKHTAATSAESNNGVIDYRNQGVWNNVVSFDPTDTDRVIVGGIDLHEWKKQINNPPSGGWTKLSLWFVNPTNSLYNHADNHVLKWASDNRLYVGNDGGVSVSLDKGATYYPANRGYNITQFYAIGVDRYGAVIGGTQDNGTLYNDHTNATYKEFKEVSGGDGFTSAISFYNPDVMITSIYHNSFYRSGDGGESVNSFIPNLPGYEPVGLGSTIHPFHTQFHLAEYFDENSKDSVIFIPRASYEIGETVKVPSMATGDTIEYVTYQPIQFDDTLYYDPSLTTTEYTVLDSITGNVYDLGFNTYTPLPSASGTTPPSVGDSIEINLPSGIDTVLVNEVTPYDFHYGSNATNPSETIAFGRDTVRLAIAWDTLTVQDPYQSWFVFSTRKNGTELWGTRDALRLSNPNPKWVRIAEGIGNDAGQVDVAFSKDLNHLFVTAGGSLYRVDSLGSAYSTDDDFEAQVDLDNAGGPTLTSMTTVGTGTFSGVGLNPNNPDDVVVVQQFSGSVSRSSNATSASPSLTTVGSQNGIAFYDVIIDRDDSDILFATTYSGVSMSEDGGATWNNVADPSFDGVPSYRLLQAWRTWEEGNHVPGRIFVGTHGRGIWSTDAVLNVTTTEPLEDKKETDNFSLEIYPNPSKFNTTLIVDVKQSKALDIQFYNISGRLVKRIRKTDAHIGRNEIGFSVSDLPQGTYLIRVQSGDQIENTKFVKM</sequence>
<evidence type="ECO:0000256" key="4">
    <source>
        <dbReference type="ARBA" id="ARBA00023295"/>
    </source>
</evidence>
<name>A0A2I0R2R0_9FLAO</name>
<dbReference type="InterPro" id="IPR015943">
    <property type="entry name" value="WD40/YVTN_repeat-like_dom_sf"/>
</dbReference>
<accession>A0A2I0R2R0</accession>
<dbReference type="OrthoDB" id="9757947at2"/>
<reference evidence="8 9" key="1">
    <citation type="submission" date="2017-12" db="EMBL/GenBank/DDBJ databases">
        <title>The draft genome sequence of Brumimicrobium saltpan LHR20.</title>
        <authorList>
            <person name="Do Z.-J."/>
            <person name="Luo H.-R."/>
        </authorList>
    </citation>
    <scope>NUCLEOTIDE SEQUENCE [LARGE SCALE GENOMIC DNA]</scope>
    <source>
        <strain evidence="8 9">LHR20</strain>
    </source>
</reference>
<dbReference type="PANTHER" id="PTHR43739:SF2">
    <property type="entry name" value="OLIGOXYLOGLUCAN-REDUCING END-SPECIFIC XYLOGLUCANASE-RELATED"/>
    <property type="match status" value="1"/>
</dbReference>
<dbReference type="Proteomes" id="UP000236654">
    <property type="component" value="Unassembled WGS sequence"/>
</dbReference>
<dbReference type="GO" id="GO:0010411">
    <property type="term" value="P:xyloglucan metabolic process"/>
    <property type="evidence" value="ECO:0007669"/>
    <property type="project" value="TreeGrafter"/>
</dbReference>
<evidence type="ECO:0000313" key="9">
    <source>
        <dbReference type="Proteomes" id="UP000236654"/>
    </source>
</evidence>
<evidence type="ECO:0000259" key="7">
    <source>
        <dbReference type="Pfam" id="PF18962"/>
    </source>
</evidence>
<evidence type="ECO:0000256" key="5">
    <source>
        <dbReference type="ARBA" id="ARBA00023326"/>
    </source>
</evidence>
<dbReference type="EMBL" id="PJNI01000007">
    <property type="protein sequence ID" value="PKR80872.1"/>
    <property type="molecule type" value="Genomic_DNA"/>
</dbReference>
<gene>
    <name evidence="8" type="ORF">CW751_06790</name>
</gene>
<keyword evidence="5" id="KW-0624">Polysaccharide degradation</keyword>
<proteinExistence type="inferred from homology"/>
<evidence type="ECO:0000256" key="1">
    <source>
        <dbReference type="ARBA" id="ARBA00022729"/>
    </source>
</evidence>
<dbReference type="RefSeq" id="WP_133122148.1">
    <property type="nucleotide sequence ID" value="NZ_PJNI01000007.1"/>
</dbReference>
<keyword evidence="1" id="KW-0732">Signal</keyword>
<dbReference type="PANTHER" id="PTHR43739">
    <property type="entry name" value="XYLOGLUCANASE (EUROFUNG)"/>
    <property type="match status" value="1"/>
</dbReference>
<protein>
    <recommendedName>
        <fullName evidence="7">Secretion system C-terminal sorting domain-containing protein</fullName>
    </recommendedName>
</protein>
<dbReference type="GO" id="GO:0016798">
    <property type="term" value="F:hydrolase activity, acting on glycosyl bonds"/>
    <property type="evidence" value="ECO:0007669"/>
    <property type="project" value="UniProtKB-KW"/>
</dbReference>
<dbReference type="InterPro" id="IPR052025">
    <property type="entry name" value="Xyloglucanase_GH74"/>
</dbReference>
<dbReference type="Gene3D" id="2.130.10.10">
    <property type="entry name" value="YVTN repeat-like/Quinoprotein amine dehydrogenase"/>
    <property type="match status" value="3"/>
</dbReference>